<organism evidence="8 9">
    <name type="scientific">Thalassomonas haliotis</name>
    <dbReference type="NCBI Taxonomy" id="485448"/>
    <lineage>
        <taxon>Bacteria</taxon>
        <taxon>Pseudomonadati</taxon>
        <taxon>Pseudomonadota</taxon>
        <taxon>Gammaproteobacteria</taxon>
        <taxon>Alteromonadales</taxon>
        <taxon>Colwelliaceae</taxon>
        <taxon>Thalassomonas</taxon>
    </lineage>
</organism>
<keyword evidence="3" id="KW-1003">Cell membrane</keyword>
<keyword evidence="5 7" id="KW-1133">Transmembrane helix</keyword>
<dbReference type="Proteomes" id="UP001215231">
    <property type="component" value="Chromosome"/>
</dbReference>
<comment type="similarity">
    <text evidence="2">Belongs to the DoxX family.</text>
</comment>
<evidence type="ECO:0000256" key="6">
    <source>
        <dbReference type="ARBA" id="ARBA00023136"/>
    </source>
</evidence>
<keyword evidence="4 7" id="KW-0812">Transmembrane</keyword>
<proteinExistence type="inferred from homology"/>
<dbReference type="PANTHER" id="PTHR33452">
    <property type="entry name" value="OXIDOREDUCTASE CATD-RELATED"/>
    <property type="match status" value="1"/>
</dbReference>
<dbReference type="EMBL" id="CP059693">
    <property type="protein sequence ID" value="WDE09999.1"/>
    <property type="molecule type" value="Genomic_DNA"/>
</dbReference>
<feature type="transmembrane region" description="Helical" evidence="7">
    <location>
        <begin position="70"/>
        <end position="90"/>
    </location>
</feature>
<dbReference type="InterPro" id="IPR051907">
    <property type="entry name" value="DoxX-like_oxidoreductase"/>
</dbReference>
<gene>
    <name evidence="8" type="ORF">H3N35_17035</name>
</gene>
<protein>
    <submittedName>
        <fullName evidence="8">DoxX family protein</fullName>
    </submittedName>
</protein>
<sequence length="133" mass="14076">MNTIINFSAPAGRFLIALIFLMSGVNKIFSYAGTQGYMEAMGVPGFLLPLVIITEVFGALAIILGWKTQIAALALAGFSLVSAALFHADFSDQMQMILFMKNVAIAGGFLILIAQGPGSYALDNRAKANKAKA</sequence>
<dbReference type="RefSeq" id="WP_274050008.1">
    <property type="nucleotide sequence ID" value="NZ_CP059693.1"/>
</dbReference>
<evidence type="ECO:0000256" key="2">
    <source>
        <dbReference type="ARBA" id="ARBA00006679"/>
    </source>
</evidence>
<feature type="transmembrane region" description="Helical" evidence="7">
    <location>
        <begin position="102"/>
        <end position="122"/>
    </location>
</feature>
<accession>A0ABY7VAA2</accession>
<feature type="transmembrane region" description="Helical" evidence="7">
    <location>
        <begin position="41"/>
        <end position="64"/>
    </location>
</feature>
<keyword evidence="6 7" id="KW-0472">Membrane</keyword>
<dbReference type="InterPro" id="IPR032808">
    <property type="entry name" value="DoxX"/>
</dbReference>
<dbReference type="PANTHER" id="PTHR33452:SF1">
    <property type="entry name" value="INNER MEMBRANE PROTEIN YPHA-RELATED"/>
    <property type="match status" value="1"/>
</dbReference>
<evidence type="ECO:0000313" key="9">
    <source>
        <dbReference type="Proteomes" id="UP001215231"/>
    </source>
</evidence>
<evidence type="ECO:0000256" key="4">
    <source>
        <dbReference type="ARBA" id="ARBA00022692"/>
    </source>
</evidence>
<dbReference type="Pfam" id="PF07681">
    <property type="entry name" value="DoxX"/>
    <property type="match status" value="1"/>
</dbReference>
<feature type="transmembrane region" description="Helical" evidence="7">
    <location>
        <begin position="12"/>
        <end position="29"/>
    </location>
</feature>
<name>A0ABY7VAA2_9GAMM</name>
<evidence type="ECO:0000256" key="1">
    <source>
        <dbReference type="ARBA" id="ARBA00004651"/>
    </source>
</evidence>
<evidence type="ECO:0000256" key="3">
    <source>
        <dbReference type="ARBA" id="ARBA00022475"/>
    </source>
</evidence>
<comment type="subcellular location">
    <subcellularLocation>
        <location evidence="1">Cell membrane</location>
        <topology evidence="1">Multi-pass membrane protein</topology>
    </subcellularLocation>
</comment>
<evidence type="ECO:0000256" key="5">
    <source>
        <dbReference type="ARBA" id="ARBA00022989"/>
    </source>
</evidence>
<evidence type="ECO:0000256" key="7">
    <source>
        <dbReference type="SAM" id="Phobius"/>
    </source>
</evidence>
<reference evidence="8 9" key="1">
    <citation type="journal article" date="2022" name="Mar. Drugs">
        <title>Bioassay-Guided Fractionation Leads to the Detection of Cholic Acid Generated by the Rare Thalassomonas sp.</title>
        <authorList>
            <person name="Pheiffer F."/>
            <person name="Schneider Y.K."/>
            <person name="Hansen E.H."/>
            <person name="Andersen J.H."/>
            <person name="Isaksson J."/>
            <person name="Busche T."/>
            <person name="R C."/>
            <person name="Kalinowski J."/>
            <person name="Zyl L.V."/>
            <person name="Trindade M."/>
        </authorList>
    </citation>
    <scope>NUCLEOTIDE SEQUENCE [LARGE SCALE GENOMIC DNA]</scope>
    <source>
        <strain evidence="8 9">A5K-61T</strain>
    </source>
</reference>
<keyword evidence="9" id="KW-1185">Reference proteome</keyword>
<evidence type="ECO:0000313" key="8">
    <source>
        <dbReference type="EMBL" id="WDE09999.1"/>
    </source>
</evidence>